<evidence type="ECO:0000259" key="3">
    <source>
        <dbReference type="PROSITE" id="PS51388"/>
    </source>
</evidence>
<accession>A0A6H5HNS1</accession>
<dbReference type="GO" id="GO:0048312">
    <property type="term" value="P:intracellular distribution of mitochondria"/>
    <property type="evidence" value="ECO:0007669"/>
    <property type="project" value="TreeGrafter"/>
</dbReference>
<dbReference type="SUPFAM" id="SSF52540">
    <property type="entry name" value="P-loop containing nucleoside triphosphate hydrolases"/>
    <property type="match status" value="1"/>
</dbReference>
<feature type="domain" description="Dynamin-type G" evidence="4">
    <location>
        <begin position="22"/>
        <end position="294"/>
    </location>
</feature>
<dbReference type="GO" id="GO:0016559">
    <property type="term" value="P:peroxisome fission"/>
    <property type="evidence" value="ECO:0007669"/>
    <property type="project" value="TreeGrafter"/>
</dbReference>
<dbReference type="PRINTS" id="PR00195">
    <property type="entry name" value="DYNAMIN"/>
</dbReference>
<dbReference type="Pfam" id="PF00350">
    <property type="entry name" value="Dynamin_N"/>
    <property type="match status" value="1"/>
</dbReference>
<dbReference type="GO" id="GO:0000266">
    <property type="term" value="P:mitochondrial fission"/>
    <property type="evidence" value="ECO:0007669"/>
    <property type="project" value="TreeGrafter"/>
</dbReference>
<evidence type="ECO:0000259" key="4">
    <source>
        <dbReference type="PROSITE" id="PS51718"/>
    </source>
</evidence>
<reference evidence="5 6" key="1">
    <citation type="submission" date="2020-02" db="EMBL/GenBank/DDBJ databases">
        <authorList>
            <person name="Ferguson B K."/>
        </authorList>
    </citation>
    <scope>NUCLEOTIDE SEQUENCE [LARGE SCALE GENOMIC DNA]</scope>
</reference>
<dbReference type="SMART" id="SM00053">
    <property type="entry name" value="DYNc"/>
    <property type="match status" value="1"/>
</dbReference>
<dbReference type="Gene3D" id="1.20.120.1240">
    <property type="entry name" value="Dynamin, middle domain"/>
    <property type="match status" value="1"/>
</dbReference>
<name>A0A6H5HNS1_9HEMI</name>
<evidence type="ECO:0000256" key="1">
    <source>
        <dbReference type="ARBA" id="ARBA00022741"/>
    </source>
</evidence>
<keyword evidence="2" id="KW-0342">GTP-binding</keyword>
<dbReference type="InterPro" id="IPR003130">
    <property type="entry name" value="GED"/>
</dbReference>
<dbReference type="InterPro" id="IPR020850">
    <property type="entry name" value="GED_dom"/>
</dbReference>
<dbReference type="AlphaFoldDB" id="A0A6H5HNS1"/>
<dbReference type="GO" id="GO:0005525">
    <property type="term" value="F:GTP binding"/>
    <property type="evidence" value="ECO:0007669"/>
    <property type="project" value="InterPro"/>
</dbReference>
<protein>
    <recommendedName>
        <fullName evidence="7">Dynamin-1-like protein</fullName>
    </recommendedName>
</protein>
<dbReference type="Pfam" id="PF02212">
    <property type="entry name" value="GED"/>
    <property type="match status" value="1"/>
</dbReference>
<proteinExistence type="predicted"/>
<organism evidence="5 6">
    <name type="scientific">Nesidiocoris tenuis</name>
    <dbReference type="NCBI Taxonomy" id="355587"/>
    <lineage>
        <taxon>Eukaryota</taxon>
        <taxon>Metazoa</taxon>
        <taxon>Ecdysozoa</taxon>
        <taxon>Arthropoda</taxon>
        <taxon>Hexapoda</taxon>
        <taxon>Insecta</taxon>
        <taxon>Pterygota</taxon>
        <taxon>Neoptera</taxon>
        <taxon>Paraneoptera</taxon>
        <taxon>Hemiptera</taxon>
        <taxon>Heteroptera</taxon>
        <taxon>Panheteroptera</taxon>
        <taxon>Cimicomorpha</taxon>
        <taxon>Miridae</taxon>
        <taxon>Dicyphina</taxon>
        <taxon>Nesidiocoris</taxon>
    </lineage>
</organism>
<dbReference type="CDD" id="cd08771">
    <property type="entry name" value="DLP_1"/>
    <property type="match status" value="1"/>
</dbReference>
<dbReference type="Gene3D" id="3.40.50.300">
    <property type="entry name" value="P-loop containing nucleotide triphosphate hydrolases"/>
    <property type="match status" value="1"/>
</dbReference>
<dbReference type="InterPro" id="IPR027417">
    <property type="entry name" value="P-loop_NTPase"/>
</dbReference>
<keyword evidence="1" id="KW-0547">Nucleotide-binding</keyword>
<dbReference type="GO" id="GO:0006897">
    <property type="term" value="P:endocytosis"/>
    <property type="evidence" value="ECO:0007669"/>
    <property type="project" value="TreeGrafter"/>
</dbReference>
<keyword evidence="6" id="KW-1185">Reference proteome</keyword>
<dbReference type="PANTHER" id="PTHR11566:SF21">
    <property type="entry name" value="DYNAMIN RELATED PROTEIN 1, ISOFORM A"/>
    <property type="match status" value="1"/>
</dbReference>
<dbReference type="GO" id="GO:0008017">
    <property type="term" value="F:microtubule binding"/>
    <property type="evidence" value="ECO:0007669"/>
    <property type="project" value="TreeGrafter"/>
</dbReference>
<dbReference type="Pfam" id="PF01031">
    <property type="entry name" value="Dynamin_M"/>
    <property type="match status" value="1"/>
</dbReference>
<dbReference type="SMART" id="SM00302">
    <property type="entry name" value="GED"/>
    <property type="match status" value="1"/>
</dbReference>
<dbReference type="PROSITE" id="PS51388">
    <property type="entry name" value="GED"/>
    <property type="match status" value="1"/>
</dbReference>
<evidence type="ECO:0000313" key="5">
    <source>
        <dbReference type="EMBL" id="CAB0016016.1"/>
    </source>
</evidence>
<dbReference type="InterPro" id="IPR000375">
    <property type="entry name" value="Dynamin_stalk"/>
</dbReference>
<dbReference type="OrthoDB" id="5061070at2759"/>
<dbReference type="EMBL" id="CADCXU010029848">
    <property type="protein sequence ID" value="CAB0016016.1"/>
    <property type="molecule type" value="Genomic_DNA"/>
</dbReference>
<sequence>MEDLVSVINKLQEVTALLGEDILNLPQIVVVGDQSSGKSSVLESLVGQPFLPRGVGVVTRRPLILQLVRKTGEDGDNDDWDRGIFLHDNERVYTDFNDIRDEIVAETIRKAGPDKDINPDPIILKIFSNKVSTLTMVDLPGIVKVPVGDQPPDVEQLVKALILKYISNANSIILAIVTANTDMATCESLKIAKEVDPNFERTIAVVTKLDLMDAGTDATDILTGNVIPVKLGIVGVVNRSQLHTVEGKRISDAIKDEANYLRTVYPSIAYKHGIPSLARTLHRILLERIENCLPQLRQRIKASISHYERLYNDFGSPIDEEDPKKLLLEILTKYSNTYCNRITGTHIELETKELTGGARITYIFQETYGKTLEGVDPLDGLSRAAIVTAIRNTTGLKPTFFIPGACFELLVKKQIERLESPSLTCVQLIHDELERIITDVGPQLTATMLRFPALHKKIRSITTDLIKARVSETNDMVRNLVRIHCSYINMAHPDFVRDKIVLLAELKNCSGEHCKEMERKVVPELTEATESSESPALRMIEQAPKITKKTLEDNPPGECLLVERLIVSYFNVVRRSIQDTVPKAIMHFLVNHVMDRLPSHLVSQLYCKEATRTLFEESQSVAEQRSKILALLDTYRRADKVINELKGSF</sequence>
<feature type="domain" description="GED" evidence="3">
    <location>
        <begin position="559"/>
        <end position="649"/>
    </location>
</feature>
<dbReference type="InterPro" id="IPR001401">
    <property type="entry name" value="Dynamin_GTPase"/>
</dbReference>
<dbReference type="InterPro" id="IPR022812">
    <property type="entry name" value="Dynamin"/>
</dbReference>
<evidence type="ECO:0000313" key="6">
    <source>
        <dbReference type="Proteomes" id="UP000479000"/>
    </source>
</evidence>
<gene>
    <name evidence="5" type="ORF">NTEN_LOCUS20346</name>
</gene>
<dbReference type="GO" id="GO:0003924">
    <property type="term" value="F:GTPase activity"/>
    <property type="evidence" value="ECO:0007669"/>
    <property type="project" value="InterPro"/>
</dbReference>
<dbReference type="InterPro" id="IPR030381">
    <property type="entry name" value="G_DYNAMIN_dom"/>
</dbReference>
<dbReference type="Proteomes" id="UP000479000">
    <property type="component" value="Unassembled WGS sequence"/>
</dbReference>
<dbReference type="PROSITE" id="PS51718">
    <property type="entry name" value="G_DYNAMIN_2"/>
    <property type="match status" value="1"/>
</dbReference>
<dbReference type="GO" id="GO:0005874">
    <property type="term" value="C:microtubule"/>
    <property type="evidence" value="ECO:0007669"/>
    <property type="project" value="TreeGrafter"/>
</dbReference>
<dbReference type="InterPro" id="IPR045063">
    <property type="entry name" value="Dynamin_N"/>
</dbReference>
<evidence type="ECO:0008006" key="7">
    <source>
        <dbReference type="Google" id="ProtNLM"/>
    </source>
</evidence>
<dbReference type="GO" id="GO:0016020">
    <property type="term" value="C:membrane"/>
    <property type="evidence" value="ECO:0007669"/>
    <property type="project" value="TreeGrafter"/>
</dbReference>
<dbReference type="PANTHER" id="PTHR11566">
    <property type="entry name" value="DYNAMIN"/>
    <property type="match status" value="1"/>
</dbReference>
<evidence type="ECO:0000256" key="2">
    <source>
        <dbReference type="ARBA" id="ARBA00023134"/>
    </source>
</evidence>
<dbReference type="GO" id="GO:0005739">
    <property type="term" value="C:mitochondrion"/>
    <property type="evidence" value="ECO:0007669"/>
    <property type="project" value="TreeGrafter"/>
</dbReference>